<sequence>MNANATTAQAPSHPHASVLRHPHEPPAGGWEREAASYFHERMLSDKSLFPCIFGVDAVRKGTLRYSFIPAGELRVAALAQALTEFTRIATSLGTRTSLVCFFDVEAGVESLDDYRDHFWSLLAQLEACDTSEWPEGISPDPQDSTWEFSFNSTPMFVVANTPRHENRRSRQSNYFTVTFQPRFVFDDLKAGTSTGDKARAVIRRRLQSYDTVEQTPLLGSFGEPGNMEWSQYFLGDDNEPVDLAAGCPITHARRG</sequence>
<dbReference type="Pfam" id="PF08892">
    <property type="entry name" value="YqcI_YcgG"/>
    <property type="match status" value="1"/>
</dbReference>
<gene>
    <name evidence="2" type="ORF">RM423_11335</name>
</gene>
<protein>
    <submittedName>
        <fullName evidence="2">YqcI/YcgG family protein</fullName>
    </submittedName>
</protein>
<dbReference type="RefSeq" id="WP_311423144.1">
    <property type="nucleotide sequence ID" value="NZ_JAVREH010000012.1"/>
</dbReference>
<feature type="region of interest" description="Disordered" evidence="1">
    <location>
        <begin position="1"/>
        <end position="25"/>
    </location>
</feature>
<proteinExistence type="predicted"/>
<comment type="caution">
    <text evidence="2">The sequence shown here is derived from an EMBL/GenBank/DDBJ whole genome shotgun (WGS) entry which is preliminary data.</text>
</comment>
<dbReference type="Proteomes" id="UP001183176">
    <property type="component" value="Unassembled WGS sequence"/>
</dbReference>
<dbReference type="InterPro" id="IPR014988">
    <property type="entry name" value="Uncharacterised_YqcI/YcgG"/>
</dbReference>
<keyword evidence="3" id="KW-1185">Reference proteome</keyword>
<dbReference type="PANTHER" id="PTHR40045:SF1">
    <property type="entry name" value="YQCI_YCGG FAMILY PROTEIN"/>
    <property type="match status" value="1"/>
</dbReference>
<accession>A0ABU2JAG9</accession>
<organism evidence="2 3">
    <name type="scientific">Jatrophihabitans lederbergiae</name>
    <dbReference type="NCBI Taxonomy" id="3075547"/>
    <lineage>
        <taxon>Bacteria</taxon>
        <taxon>Bacillati</taxon>
        <taxon>Actinomycetota</taxon>
        <taxon>Actinomycetes</taxon>
        <taxon>Jatrophihabitantales</taxon>
        <taxon>Jatrophihabitantaceae</taxon>
        <taxon>Jatrophihabitans</taxon>
    </lineage>
</organism>
<evidence type="ECO:0000313" key="3">
    <source>
        <dbReference type="Proteomes" id="UP001183176"/>
    </source>
</evidence>
<dbReference type="EMBL" id="JAVREH010000012">
    <property type="protein sequence ID" value="MDT0261990.1"/>
    <property type="molecule type" value="Genomic_DNA"/>
</dbReference>
<evidence type="ECO:0000313" key="2">
    <source>
        <dbReference type="EMBL" id="MDT0261990.1"/>
    </source>
</evidence>
<reference evidence="3" key="1">
    <citation type="submission" date="2023-07" db="EMBL/GenBank/DDBJ databases">
        <title>30 novel species of actinomycetes from the DSMZ collection.</title>
        <authorList>
            <person name="Nouioui I."/>
        </authorList>
    </citation>
    <scope>NUCLEOTIDE SEQUENCE [LARGE SCALE GENOMIC DNA]</scope>
    <source>
        <strain evidence="3">DSM 44399</strain>
    </source>
</reference>
<name>A0ABU2JAG9_9ACTN</name>
<dbReference type="PANTHER" id="PTHR40045">
    <property type="entry name" value="YCGG FAMILY PROTEIN"/>
    <property type="match status" value="1"/>
</dbReference>
<feature type="compositionally biased region" description="Polar residues" evidence="1">
    <location>
        <begin position="1"/>
        <end position="10"/>
    </location>
</feature>
<evidence type="ECO:0000256" key="1">
    <source>
        <dbReference type="SAM" id="MobiDB-lite"/>
    </source>
</evidence>